<dbReference type="InterPro" id="IPR002575">
    <property type="entry name" value="Aminoglycoside_PTrfase"/>
</dbReference>
<dbReference type="SUPFAM" id="SSF56112">
    <property type="entry name" value="Protein kinase-like (PK-like)"/>
    <property type="match status" value="1"/>
</dbReference>
<evidence type="ECO:0000259" key="1">
    <source>
        <dbReference type="Pfam" id="PF01636"/>
    </source>
</evidence>
<dbReference type="Proteomes" id="UP001221142">
    <property type="component" value="Unassembled WGS sequence"/>
</dbReference>
<keyword evidence="2" id="KW-0418">Kinase</keyword>
<accession>A0AAD7FS72</accession>
<dbReference type="Pfam" id="PF01636">
    <property type="entry name" value="APH"/>
    <property type="match status" value="1"/>
</dbReference>
<name>A0AAD7FS72_9AGAR</name>
<comment type="caution">
    <text evidence="2">The sequence shown here is derived from an EMBL/GenBank/DDBJ whole genome shotgun (WGS) entry which is preliminary data.</text>
</comment>
<feature type="domain" description="Aminoglycoside phosphotransferase" evidence="1">
    <location>
        <begin position="151"/>
        <end position="216"/>
    </location>
</feature>
<organism evidence="2 3">
    <name type="scientific">Roridomyces roridus</name>
    <dbReference type="NCBI Taxonomy" id="1738132"/>
    <lineage>
        <taxon>Eukaryota</taxon>
        <taxon>Fungi</taxon>
        <taxon>Dikarya</taxon>
        <taxon>Basidiomycota</taxon>
        <taxon>Agaricomycotina</taxon>
        <taxon>Agaricomycetes</taxon>
        <taxon>Agaricomycetidae</taxon>
        <taxon>Agaricales</taxon>
        <taxon>Marasmiineae</taxon>
        <taxon>Mycenaceae</taxon>
        <taxon>Roridomyces</taxon>
    </lineage>
</organism>
<dbReference type="InterPro" id="IPR051678">
    <property type="entry name" value="AGP_Transferase"/>
</dbReference>
<dbReference type="InterPro" id="IPR011009">
    <property type="entry name" value="Kinase-like_dom_sf"/>
</dbReference>
<reference evidence="2" key="1">
    <citation type="submission" date="2023-03" db="EMBL/GenBank/DDBJ databases">
        <title>Massive genome expansion in bonnet fungi (Mycena s.s.) driven by repeated elements and novel gene families across ecological guilds.</title>
        <authorList>
            <consortium name="Lawrence Berkeley National Laboratory"/>
            <person name="Harder C.B."/>
            <person name="Miyauchi S."/>
            <person name="Viragh M."/>
            <person name="Kuo A."/>
            <person name="Thoen E."/>
            <person name="Andreopoulos B."/>
            <person name="Lu D."/>
            <person name="Skrede I."/>
            <person name="Drula E."/>
            <person name="Henrissat B."/>
            <person name="Morin E."/>
            <person name="Kohler A."/>
            <person name="Barry K."/>
            <person name="LaButti K."/>
            <person name="Morin E."/>
            <person name="Salamov A."/>
            <person name="Lipzen A."/>
            <person name="Mereny Z."/>
            <person name="Hegedus B."/>
            <person name="Baldrian P."/>
            <person name="Stursova M."/>
            <person name="Weitz H."/>
            <person name="Taylor A."/>
            <person name="Grigoriev I.V."/>
            <person name="Nagy L.G."/>
            <person name="Martin F."/>
            <person name="Kauserud H."/>
        </authorList>
    </citation>
    <scope>NUCLEOTIDE SEQUENCE</scope>
    <source>
        <strain evidence="2">9284</strain>
    </source>
</reference>
<dbReference type="CDD" id="cd05120">
    <property type="entry name" value="APH_ChoK_like"/>
    <property type="match status" value="1"/>
</dbReference>
<gene>
    <name evidence="2" type="ORF">FB45DRAFT_1142983</name>
</gene>
<dbReference type="AlphaFoldDB" id="A0AAD7FS72"/>
<sequence>MTDKSDNVLTQPSLPTLADSLAALTDADIVTRCFGPERQSLPDADHQDASHIAVITEVTVSKFEYDGDIDGAYPIEAFALEILAQHTTIPVPRVHRIVQQERGHIIVMDHIPGKQLSKLWPAMSIEEKDRIAETLAGYRKWLGVGDPSIPPMDDSYPLVLTHHDIHPHNLILDDAGTLWMVDWVGAGVYPEWWEALAMELRAIRTGQDESWAAIVPRVCGEYPERQRAWMKGIRRSFP</sequence>
<keyword evidence="2" id="KW-0808">Transferase</keyword>
<proteinExistence type="predicted"/>
<dbReference type="Gene3D" id="1.10.510.10">
    <property type="entry name" value="Transferase(Phosphotransferase) domain 1"/>
    <property type="match status" value="1"/>
</dbReference>
<dbReference type="EMBL" id="JARKIF010000007">
    <property type="protein sequence ID" value="KAJ7635090.1"/>
    <property type="molecule type" value="Genomic_DNA"/>
</dbReference>
<dbReference type="GO" id="GO:0016301">
    <property type="term" value="F:kinase activity"/>
    <property type="evidence" value="ECO:0007669"/>
    <property type="project" value="UniProtKB-KW"/>
</dbReference>
<evidence type="ECO:0000313" key="3">
    <source>
        <dbReference type="Proteomes" id="UP001221142"/>
    </source>
</evidence>
<protein>
    <submittedName>
        <fullName evidence="2">Kinase-like domain-containing protein</fullName>
    </submittedName>
</protein>
<dbReference type="PANTHER" id="PTHR21310">
    <property type="entry name" value="AMINOGLYCOSIDE PHOSPHOTRANSFERASE-RELATED-RELATED"/>
    <property type="match status" value="1"/>
</dbReference>
<keyword evidence="3" id="KW-1185">Reference proteome</keyword>
<evidence type="ECO:0000313" key="2">
    <source>
        <dbReference type="EMBL" id="KAJ7635090.1"/>
    </source>
</evidence>